<dbReference type="Proteomes" id="UP000319949">
    <property type="component" value="Unassembled WGS sequence"/>
</dbReference>
<proteinExistence type="predicted"/>
<dbReference type="OrthoDB" id="8592798at2"/>
<dbReference type="InterPro" id="IPR011990">
    <property type="entry name" value="TPR-like_helical_dom_sf"/>
</dbReference>
<dbReference type="AlphaFoldDB" id="A0A560EB32"/>
<dbReference type="EMBL" id="VITK01000001">
    <property type="protein sequence ID" value="TWB06562.1"/>
    <property type="molecule type" value="Genomic_DNA"/>
</dbReference>
<keyword evidence="3" id="KW-0732">Signal</keyword>
<feature type="chain" id="PRO_5022068151" evidence="3">
    <location>
        <begin position="26"/>
        <end position="204"/>
    </location>
</feature>
<evidence type="ECO:0000256" key="1">
    <source>
        <dbReference type="PROSITE-ProRule" id="PRU00339"/>
    </source>
</evidence>
<name>A0A560EB32_9BRAD</name>
<dbReference type="STRING" id="1803665.GCA_001641335_03668"/>
<sequence>MFSGMIRLVALGTFAAALLSSPAFAAGGGGGGGGGGSISSTDPYAGAYSDQKPQPTYPKRPGTKATQKGKKPGNQSSIGDPAFAAGYRAAYDTIYERNDYAAAIAQLKSLGHDDHPNVANLIGYSYRKLGDYEQSKVWYERALQADPNHVLTWQYYGLWQLERGNREQALYHLGRIASICGTDCEEYRSLAAALDKPTGTALVY</sequence>
<dbReference type="PROSITE" id="PS50005">
    <property type="entry name" value="TPR"/>
    <property type="match status" value="1"/>
</dbReference>
<gene>
    <name evidence="4" type="ORF">FBZ96_101375</name>
</gene>
<feature type="region of interest" description="Disordered" evidence="2">
    <location>
        <begin position="28"/>
        <end position="79"/>
    </location>
</feature>
<dbReference type="InterPro" id="IPR019734">
    <property type="entry name" value="TPR_rpt"/>
</dbReference>
<evidence type="ECO:0000313" key="5">
    <source>
        <dbReference type="Proteomes" id="UP000319949"/>
    </source>
</evidence>
<feature type="signal peptide" evidence="3">
    <location>
        <begin position="1"/>
        <end position="25"/>
    </location>
</feature>
<evidence type="ECO:0000256" key="2">
    <source>
        <dbReference type="SAM" id="MobiDB-lite"/>
    </source>
</evidence>
<evidence type="ECO:0000256" key="3">
    <source>
        <dbReference type="SAM" id="SignalP"/>
    </source>
</evidence>
<dbReference type="SUPFAM" id="SSF48452">
    <property type="entry name" value="TPR-like"/>
    <property type="match status" value="1"/>
</dbReference>
<keyword evidence="5" id="KW-1185">Reference proteome</keyword>
<accession>A0A560EB32</accession>
<reference evidence="4 5" key="1">
    <citation type="submission" date="2019-06" db="EMBL/GenBank/DDBJ databases">
        <title>Genomic Encyclopedia of Type Strains, Phase IV (KMG-V): Genome sequencing to study the core and pangenomes of soil and plant-associated prokaryotes.</title>
        <authorList>
            <person name="Whitman W."/>
        </authorList>
    </citation>
    <scope>NUCLEOTIDE SEQUENCE [LARGE SCALE GENOMIC DNA]</scope>
    <source>
        <strain evidence="4 5">BR 510</strain>
    </source>
</reference>
<protein>
    <submittedName>
        <fullName evidence="4">Tetratricopeptide repeat protein</fullName>
    </submittedName>
</protein>
<comment type="caution">
    <text evidence="4">The sequence shown here is derived from an EMBL/GenBank/DDBJ whole genome shotgun (WGS) entry which is preliminary data.</text>
</comment>
<feature type="compositionally biased region" description="Gly residues" evidence="2">
    <location>
        <begin position="28"/>
        <end position="37"/>
    </location>
</feature>
<organism evidence="4 5">
    <name type="scientific">Bradyrhizobium stylosanthis</name>
    <dbReference type="NCBI Taxonomy" id="1803665"/>
    <lineage>
        <taxon>Bacteria</taxon>
        <taxon>Pseudomonadati</taxon>
        <taxon>Pseudomonadota</taxon>
        <taxon>Alphaproteobacteria</taxon>
        <taxon>Hyphomicrobiales</taxon>
        <taxon>Nitrobacteraceae</taxon>
        <taxon>Bradyrhizobium</taxon>
    </lineage>
</organism>
<evidence type="ECO:0000313" key="4">
    <source>
        <dbReference type="EMBL" id="TWB06562.1"/>
    </source>
</evidence>
<dbReference type="Gene3D" id="1.25.40.10">
    <property type="entry name" value="Tetratricopeptide repeat domain"/>
    <property type="match status" value="1"/>
</dbReference>
<dbReference type="Pfam" id="PF13181">
    <property type="entry name" value="TPR_8"/>
    <property type="match status" value="1"/>
</dbReference>
<dbReference type="RefSeq" id="WP_063686661.1">
    <property type="nucleotide sequence ID" value="NZ_LVEM01000002.1"/>
</dbReference>
<dbReference type="SMART" id="SM00028">
    <property type="entry name" value="TPR"/>
    <property type="match status" value="1"/>
</dbReference>
<keyword evidence="1" id="KW-0802">TPR repeat</keyword>
<feature type="repeat" description="TPR" evidence="1">
    <location>
        <begin position="116"/>
        <end position="149"/>
    </location>
</feature>